<dbReference type="Pfam" id="PF13177">
    <property type="entry name" value="DNA_pol3_delta2"/>
    <property type="match status" value="1"/>
</dbReference>
<comment type="caution">
    <text evidence="1">The sequence shown here is derived from an EMBL/GenBank/DDBJ whole genome shotgun (WGS) entry which is preliminary data.</text>
</comment>
<dbReference type="OrthoDB" id="9810148at2"/>
<dbReference type="EMBL" id="NIGF01000012">
    <property type="protein sequence ID" value="PQV63356.1"/>
    <property type="molecule type" value="Genomic_DNA"/>
</dbReference>
<protein>
    <submittedName>
        <fullName evidence="1">DNA polymerase III, delta subunit</fullName>
    </submittedName>
</protein>
<dbReference type="SUPFAM" id="SSF52540">
    <property type="entry name" value="P-loop containing nucleoside triphosphate hydrolases"/>
    <property type="match status" value="1"/>
</dbReference>
<dbReference type="InterPro" id="IPR027417">
    <property type="entry name" value="P-loop_NTPase"/>
</dbReference>
<dbReference type="GO" id="GO:0006261">
    <property type="term" value="P:DNA-templated DNA replication"/>
    <property type="evidence" value="ECO:0007669"/>
    <property type="project" value="TreeGrafter"/>
</dbReference>
<dbReference type="AlphaFoldDB" id="A0A2S8SRF1"/>
<name>A0A2S8SRF1_9BACT</name>
<dbReference type="PANTHER" id="PTHR11669">
    <property type="entry name" value="REPLICATION FACTOR C / DNA POLYMERASE III GAMMA-TAU SUBUNIT"/>
    <property type="match status" value="1"/>
</dbReference>
<dbReference type="Gene3D" id="3.40.50.300">
    <property type="entry name" value="P-loop containing nucleotide triphosphate hydrolases"/>
    <property type="match status" value="1"/>
</dbReference>
<dbReference type="InterPro" id="IPR050238">
    <property type="entry name" value="DNA_Rep/Repair_Clamp_Loader"/>
</dbReference>
<dbReference type="PANTHER" id="PTHR11669:SF8">
    <property type="entry name" value="DNA POLYMERASE III SUBUNIT DELTA"/>
    <property type="match status" value="1"/>
</dbReference>
<reference evidence="1 2" key="1">
    <citation type="journal article" date="2018" name="Syst. Appl. Microbiol.">
        <title>Abditibacterium utsteinense sp. nov., the first cultivated member of candidate phylum FBP, isolated from ice-free Antarctic soil samples.</title>
        <authorList>
            <person name="Tahon G."/>
            <person name="Tytgat B."/>
            <person name="Lebbe L."/>
            <person name="Carlier A."/>
            <person name="Willems A."/>
        </authorList>
    </citation>
    <scope>NUCLEOTIDE SEQUENCE [LARGE SCALE GENOMIC DNA]</scope>
    <source>
        <strain evidence="1 2">LMG 29911</strain>
    </source>
</reference>
<organism evidence="1 2">
    <name type="scientific">Abditibacterium utsteinense</name>
    <dbReference type="NCBI Taxonomy" id="1960156"/>
    <lineage>
        <taxon>Bacteria</taxon>
        <taxon>Pseudomonadati</taxon>
        <taxon>Abditibacteriota</taxon>
        <taxon>Abditibacteriia</taxon>
        <taxon>Abditibacteriales</taxon>
        <taxon>Abditibacteriaceae</taxon>
        <taxon>Abditibacterium</taxon>
    </lineage>
</organism>
<proteinExistence type="predicted"/>
<dbReference type="Proteomes" id="UP000237684">
    <property type="component" value="Unassembled WGS sequence"/>
</dbReference>
<evidence type="ECO:0000313" key="1">
    <source>
        <dbReference type="EMBL" id="PQV63356.1"/>
    </source>
</evidence>
<sequence length="383" mass="42323">MKPLIGHASRFDGLSRAFAKGQIPQTLLISGPPNIGKSTFVLRYAQLLLCPNLVQENGLPAPCGVCKTCHQVEIEVFPDFRVFRPIISKAEPTRAPEALDSSLIPVEMARSFNEEAIRKPLASARKVLWMHQFEKTQEEAQNAMLKTLEEPPPGTFLVLTTENAKNLRDTILSRCWHLPLPPVADMEIENWLRAEFSSVPPQKMKEVLRAAAGRPGAARRELERMENSDGAARSRFAVTCDILGRLDTSSPVAALGFTEEALSWANLWWAEDAGAGVDLKKLGAKGPRAAAARFLDELMIAGRALWMKNLAEQTSNHARNGHADGEANLNSPAEVGAARLDQIRKTRHYIYHNANRQLALDVMFGRLIALRPRAVSSSTRGRN</sequence>
<gene>
    <name evidence="1" type="ORF">B1R32_11211</name>
</gene>
<keyword evidence="2" id="KW-1185">Reference proteome</keyword>
<dbReference type="InParanoid" id="A0A2S8SRF1"/>
<accession>A0A2S8SRF1</accession>
<dbReference type="RefSeq" id="WP_106380435.1">
    <property type="nucleotide sequence ID" value="NZ_NIGF01000012.1"/>
</dbReference>
<evidence type="ECO:0000313" key="2">
    <source>
        <dbReference type="Proteomes" id="UP000237684"/>
    </source>
</evidence>